<accession>A0ACC1SNS3</accession>
<keyword evidence="2" id="KW-1185">Reference proteome</keyword>
<evidence type="ECO:0000313" key="1">
    <source>
        <dbReference type="EMBL" id="KAJ3543548.1"/>
    </source>
</evidence>
<comment type="caution">
    <text evidence="1">The sequence shown here is derived from an EMBL/GenBank/DDBJ whole genome shotgun (WGS) entry which is preliminary data.</text>
</comment>
<gene>
    <name evidence="1" type="ORF">NM688_g5842</name>
</gene>
<name>A0ACC1SNS3_9APHY</name>
<protein>
    <submittedName>
        <fullName evidence="1">Uncharacterized protein</fullName>
    </submittedName>
</protein>
<reference evidence="1" key="1">
    <citation type="submission" date="2022-07" db="EMBL/GenBank/DDBJ databases">
        <title>Genome Sequence of Phlebia brevispora.</title>
        <authorList>
            <person name="Buettner E."/>
        </authorList>
    </citation>
    <scope>NUCLEOTIDE SEQUENCE</scope>
    <source>
        <strain evidence="1">MPL23</strain>
    </source>
</reference>
<sequence>MTIKLSSEAYLRFPVKITHPKQDTSPCPNMNTLEKGCIDEKFEFEDFISGRTYTRALRTVRYNTLDVDSDVEHTAHSDNVFDKYCTPVVEVANMTILKSNVPKLSVLLRKDCSYTTGQFVIGARTDRVSCETESDRRTWHPPSIGGHYPSRATRYPDWNINRKCFVVVFFMPPGSINPDDLHVDDDHNLAQQNPVVYYAFASMVCQVHETKAAFGILTDETTSFVADFRYRWDLSFCMPTISVISSLELQLRFFLSLCIYMEADAWRLTNLHEERPRVIVRDALNNPQTLDTCTELSHYKDKKWFSDFDLYTMQRVPELWFQFCLWREYVQEEGLKHPIVPGASITFEAGGFVRRQGLLRCPHPRHELPQDTIDSLFGKRSRRPRNAALDVAISSSDSVWLTITQAIVGCDEVVCLKLFDERYFPILEIYDDECIFGRPETRLCSLNFSEDLARREESVYDRLMYLQGILLPHCYEFHLFTLPDGWQCYGIIMERIVGQSLATAKNSPPEPGIQMLLISQIRHGVRAMRAAGISQKDWHPGQILRLDDEHGTYVVFIDFAFCSMYLGETTGFPPTGDLNIVPAMLKHKLGFDKELVSKNWIPALDFEY</sequence>
<proteinExistence type="predicted"/>
<dbReference type="EMBL" id="JANHOG010001122">
    <property type="protein sequence ID" value="KAJ3543548.1"/>
    <property type="molecule type" value="Genomic_DNA"/>
</dbReference>
<evidence type="ECO:0000313" key="2">
    <source>
        <dbReference type="Proteomes" id="UP001148662"/>
    </source>
</evidence>
<organism evidence="1 2">
    <name type="scientific">Phlebia brevispora</name>
    <dbReference type="NCBI Taxonomy" id="194682"/>
    <lineage>
        <taxon>Eukaryota</taxon>
        <taxon>Fungi</taxon>
        <taxon>Dikarya</taxon>
        <taxon>Basidiomycota</taxon>
        <taxon>Agaricomycotina</taxon>
        <taxon>Agaricomycetes</taxon>
        <taxon>Polyporales</taxon>
        <taxon>Meruliaceae</taxon>
        <taxon>Phlebia</taxon>
    </lineage>
</organism>
<dbReference type="Proteomes" id="UP001148662">
    <property type="component" value="Unassembled WGS sequence"/>
</dbReference>